<evidence type="ECO:0000313" key="4">
    <source>
        <dbReference type="Proteomes" id="UP000663828"/>
    </source>
</evidence>
<dbReference type="AlphaFoldDB" id="A0A813UW29"/>
<sequence>MLSDQHYSSSIKSDGLMHNSKRLKSTKCPLPNRLLLTCKSLNEKLSDKKSMDITSRLGQFAWRQIIPSAIFLPVIFRHVTREEYLCVQMVKLHLLCRFTSESLSYCMSKCPFPQYSLTLYEAELLHYINTFHSKGTLSLNNQLCYSKLDSTSITPFSSFIKFYQFLVSTAQFTNSSQLWFSPRLLSSSSSPSSNKPITDKEKAIMSNAYDSAKNVLSKKTETNNSFCREIVFHGKEILSYCTTSSSNTNEKDHQTISCLAIKDIVSVYFPWSNIEDFIQICRKKQIIRFKPDKSTDCDSSLRLVNIQELEHHWNYILKELLPTTQAPLNYPHKSDQVIEKEPLPDEIPVTKNTDEETLTANVNIDESIKSVEPSPCLTPHPTPPAEEEVEEEQQQQQPVTDNSVSNEMENTPHLLNDIPCKINESSETMEPQVTLELSTKQAEEPEVEEKEKEAEAEAEDVSTVAEANISLENTSLKQTQRRRRRDKISSYSSKKRKRENLKTIDNEQFWLKKYSIEPFSILLDRYQLPVDD</sequence>
<keyword evidence="4" id="KW-1185">Reference proteome</keyword>
<dbReference type="Proteomes" id="UP000663828">
    <property type="component" value="Unassembled WGS sequence"/>
</dbReference>
<dbReference type="OrthoDB" id="10050738at2759"/>
<comment type="caution">
    <text evidence="2">The sequence shown here is derived from an EMBL/GenBank/DDBJ whole genome shotgun (WGS) entry which is preliminary data.</text>
</comment>
<organism evidence="2 4">
    <name type="scientific">Adineta ricciae</name>
    <name type="common">Rotifer</name>
    <dbReference type="NCBI Taxonomy" id="249248"/>
    <lineage>
        <taxon>Eukaryota</taxon>
        <taxon>Metazoa</taxon>
        <taxon>Spiralia</taxon>
        <taxon>Gnathifera</taxon>
        <taxon>Rotifera</taxon>
        <taxon>Eurotatoria</taxon>
        <taxon>Bdelloidea</taxon>
        <taxon>Adinetida</taxon>
        <taxon>Adinetidae</taxon>
        <taxon>Adineta</taxon>
    </lineage>
</organism>
<gene>
    <name evidence="3" type="ORF">EDS130_LOCUS20761</name>
    <name evidence="2" type="ORF">XAT740_LOCUS4704</name>
</gene>
<dbReference type="EMBL" id="CAJNOJ010000103">
    <property type="protein sequence ID" value="CAF1115490.1"/>
    <property type="molecule type" value="Genomic_DNA"/>
</dbReference>
<evidence type="ECO:0000313" key="3">
    <source>
        <dbReference type="EMBL" id="CAF1115490.1"/>
    </source>
</evidence>
<feature type="region of interest" description="Disordered" evidence="1">
    <location>
        <begin position="365"/>
        <end position="410"/>
    </location>
</feature>
<feature type="region of interest" description="Disordered" evidence="1">
    <location>
        <begin position="427"/>
        <end position="499"/>
    </location>
</feature>
<accession>A0A813UW29</accession>
<evidence type="ECO:0000313" key="2">
    <source>
        <dbReference type="EMBL" id="CAF0835845.1"/>
    </source>
</evidence>
<dbReference type="EMBL" id="CAJNOR010000196">
    <property type="protein sequence ID" value="CAF0835845.1"/>
    <property type="molecule type" value="Genomic_DNA"/>
</dbReference>
<reference evidence="2" key="1">
    <citation type="submission" date="2021-02" db="EMBL/GenBank/DDBJ databases">
        <authorList>
            <person name="Nowell W R."/>
        </authorList>
    </citation>
    <scope>NUCLEOTIDE SEQUENCE</scope>
</reference>
<evidence type="ECO:0000256" key="1">
    <source>
        <dbReference type="SAM" id="MobiDB-lite"/>
    </source>
</evidence>
<feature type="compositionally biased region" description="Polar residues" evidence="1">
    <location>
        <begin position="398"/>
        <end position="409"/>
    </location>
</feature>
<proteinExistence type="predicted"/>
<name>A0A813UW29_ADIRI</name>
<protein>
    <submittedName>
        <fullName evidence="2">Uncharacterized protein</fullName>
    </submittedName>
</protein>
<dbReference type="Proteomes" id="UP000663852">
    <property type="component" value="Unassembled WGS sequence"/>
</dbReference>
<feature type="compositionally biased region" description="Polar residues" evidence="1">
    <location>
        <begin position="427"/>
        <end position="440"/>
    </location>
</feature>